<dbReference type="Proteomes" id="UP001396334">
    <property type="component" value="Unassembled WGS sequence"/>
</dbReference>
<reference evidence="2 3" key="1">
    <citation type="journal article" date="2024" name="G3 (Bethesda)">
        <title>Genome assembly of Hibiscus sabdariffa L. provides insights into metabolisms of medicinal natural products.</title>
        <authorList>
            <person name="Kim T."/>
        </authorList>
    </citation>
    <scope>NUCLEOTIDE SEQUENCE [LARGE SCALE GENOMIC DNA]</scope>
    <source>
        <strain evidence="2">TK-2024</strain>
        <tissue evidence="2">Old leaves</tissue>
    </source>
</reference>
<accession>A0ABR2TDR6</accession>
<organism evidence="2 3">
    <name type="scientific">Hibiscus sabdariffa</name>
    <name type="common">roselle</name>
    <dbReference type="NCBI Taxonomy" id="183260"/>
    <lineage>
        <taxon>Eukaryota</taxon>
        <taxon>Viridiplantae</taxon>
        <taxon>Streptophyta</taxon>
        <taxon>Embryophyta</taxon>
        <taxon>Tracheophyta</taxon>
        <taxon>Spermatophyta</taxon>
        <taxon>Magnoliopsida</taxon>
        <taxon>eudicotyledons</taxon>
        <taxon>Gunneridae</taxon>
        <taxon>Pentapetalae</taxon>
        <taxon>rosids</taxon>
        <taxon>malvids</taxon>
        <taxon>Malvales</taxon>
        <taxon>Malvaceae</taxon>
        <taxon>Malvoideae</taxon>
        <taxon>Hibiscus</taxon>
    </lineage>
</organism>
<protein>
    <submittedName>
        <fullName evidence="2">Uncharacterized protein</fullName>
    </submittedName>
</protein>
<comment type="caution">
    <text evidence="2">The sequence shown here is derived from an EMBL/GenBank/DDBJ whole genome shotgun (WGS) entry which is preliminary data.</text>
</comment>
<evidence type="ECO:0000313" key="3">
    <source>
        <dbReference type="Proteomes" id="UP001396334"/>
    </source>
</evidence>
<gene>
    <name evidence="2" type="ORF">V6N11_077660</name>
</gene>
<feature type="region of interest" description="Disordered" evidence="1">
    <location>
        <begin position="1"/>
        <end position="42"/>
    </location>
</feature>
<sequence length="103" mass="11690">MSSSSRKTHPLDSPRGYYRCGTKEKRGMGWSHKSQLRSQGPRVRLRKVAKGSNGRMPSVFAPQWGQSSQSRRGRHAFVLNFTQSKQTNKSIKVTSNLYVSDFT</sequence>
<name>A0ABR2TDR6_9ROSI</name>
<proteinExistence type="predicted"/>
<dbReference type="EMBL" id="JBBPBN010000006">
    <property type="protein sequence ID" value="KAK9035626.1"/>
    <property type="molecule type" value="Genomic_DNA"/>
</dbReference>
<evidence type="ECO:0000313" key="2">
    <source>
        <dbReference type="EMBL" id="KAK9035626.1"/>
    </source>
</evidence>
<feature type="region of interest" description="Disordered" evidence="1">
    <location>
        <begin position="49"/>
        <end position="68"/>
    </location>
</feature>
<evidence type="ECO:0000256" key="1">
    <source>
        <dbReference type="SAM" id="MobiDB-lite"/>
    </source>
</evidence>
<keyword evidence="3" id="KW-1185">Reference proteome</keyword>